<dbReference type="SUPFAM" id="SSF48225">
    <property type="entry name" value="Seven-hairpin glycosidases"/>
    <property type="match status" value="1"/>
</dbReference>
<evidence type="ECO:0000256" key="15">
    <source>
        <dbReference type="SAM" id="SignalP"/>
    </source>
</evidence>
<feature type="active site" description="Proton donor" evidence="11">
    <location>
        <position position="740"/>
    </location>
</feature>
<evidence type="ECO:0000256" key="6">
    <source>
        <dbReference type="ARBA" id="ARBA00023157"/>
    </source>
</evidence>
<dbReference type="GO" id="GO:0016020">
    <property type="term" value="C:membrane"/>
    <property type="evidence" value="ECO:0007669"/>
    <property type="project" value="InterPro"/>
</dbReference>
<feature type="region of interest" description="Disordered" evidence="13">
    <location>
        <begin position="852"/>
        <end position="873"/>
    </location>
</feature>
<feature type="transmembrane region" description="Helical" evidence="14">
    <location>
        <begin position="255"/>
        <end position="273"/>
    </location>
</feature>
<feature type="compositionally biased region" description="Low complexity" evidence="13">
    <location>
        <begin position="162"/>
        <end position="233"/>
    </location>
</feature>
<dbReference type="InterPro" id="IPR036026">
    <property type="entry name" value="Seven-hairpin_glycosidases"/>
</dbReference>
<reference evidence="16" key="1">
    <citation type="journal article" date="2021" name="J Fungi (Basel)">
        <title>Virulence traits and population genomics of the black yeast Aureobasidium melanogenum.</title>
        <authorList>
            <person name="Cernosa A."/>
            <person name="Sun X."/>
            <person name="Gostincar C."/>
            <person name="Fang C."/>
            <person name="Gunde-Cimerman N."/>
            <person name="Song Z."/>
        </authorList>
    </citation>
    <scope>NUCLEOTIDE SEQUENCE</scope>
    <source>
        <strain evidence="16">EXF-9298</strain>
    </source>
</reference>
<comment type="similarity">
    <text evidence="3 12">Belongs to the glycosyl hydrolase 47 family.</text>
</comment>
<keyword evidence="7" id="KW-0325">Glycoprotein</keyword>
<keyword evidence="6" id="KW-1015">Disulfide bond</keyword>
<feature type="active site" evidence="11">
    <location>
        <position position="774"/>
    </location>
</feature>
<comment type="pathway">
    <text evidence="2">Protein modification; protein glycosylation.</text>
</comment>
<evidence type="ECO:0000256" key="1">
    <source>
        <dbReference type="ARBA" id="ARBA00001913"/>
    </source>
</evidence>
<sequence>MVRVVSAMHHLLFYGSVLYTLLLLFTSNARGQTTTAFPAPALYPDGAFLVPDTVRLPILDQGTLLNVTWTTTYESVNLYLIFGGDYNQPKALTIGTTDTFFPWTVDDAGNNSLPFTFRAVNATGTSQQQASGGFITGQFWIRDDLDSTPVATQTTTHTDFQSSAMPTTTTASEPSSSVSGGTSEGTVSTTASTSSAESRSPGSGKPSTSVSSQSASATSMMSGPTSSSSEISASGTITKMTSPAQTQNSNPGPSTGAVAGIVIGAVAVLAIIIDSMNTQMAQQGHSDLGKTKYTLRDSSWDSSRKGLAELQEDQLVELPNYRSSRQHELPLVVLQIGALRFYRLEETMARLGRLGLGRMAFKATLAFCTIVALAFLGPMQYVPSRAFTIEREPNRLSPIQSARINAVEAAFQHAWDGYSKYCFGHDTLHPVTNTCEDDFGGYGATAIDSLPTAIIFENRNVTVQILEFIAALDFKVVKGGSRIQVFEVTIRHFAAMISAWDLLNGPFYHMVDNPDLMQALYAQTITLGDALSCAFDSPSGVPREWVDPALCQSDKGTQNTIAGAGTMILEFARLSDITGNPRYASLAQKAEDYLLKPQPASGEPYPGLLGSFINVENGEIIGSQGSWGALADSFYEYLLKAYLYNSDLYGLYLERWLIAADSTIRFIGSHPYGHPEWTLLPFWNGPILQNQMESLSWFAGGNFILGGMVTNNQTLVDYGLSIADAAGAIYNSTQTGLGGEFVTWDTNCDASDSKTCDSQNSIRISDGRFRLRPEVLETWYYAYRATKDEKYREWSWAAFEAINRYCRTETGFSSITNVDAAEGGSKGDVQESFVFAEVMKYVYLSHWEDAPPPTNRRAKQKVQKHKTYSSRDSHVVTHRSTNLPFNCLCMAERTGCPVFS</sequence>
<dbReference type="Gene3D" id="1.50.10.10">
    <property type="match status" value="1"/>
</dbReference>
<comment type="caution">
    <text evidence="16">The sequence shown here is derived from an EMBL/GenBank/DDBJ whole genome shotgun (WGS) entry which is preliminary data.</text>
</comment>
<feature type="region of interest" description="Disordered" evidence="13">
    <location>
        <begin position="152"/>
        <end position="233"/>
    </location>
</feature>
<dbReference type="PRINTS" id="PR00747">
    <property type="entry name" value="GLYHDRLASE47"/>
</dbReference>
<gene>
    <name evidence="16" type="ORF">KCU98_g5851</name>
</gene>
<dbReference type="InterPro" id="IPR012341">
    <property type="entry name" value="6hp_glycosidase-like_sf"/>
</dbReference>
<name>A0A9P8FUZ8_AURME</name>
<dbReference type="EC" id="3.2.1.-" evidence="12"/>
<proteinExistence type="inferred from homology"/>
<keyword evidence="17" id="KW-1185">Reference proteome</keyword>
<feature type="compositionally biased region" description="Polar residues" evidence="13">
    <location>
        <begin position="152"/>
        <end position="161"/>
    </location>
</feature>
<keyword evidence="5 12" id="KW-0378">Hydrolase</keyword>
<evidence type="ECO:0000256" key="11">
    <source>
        <dbReference type="PIRSR" id="PIRSR601382-1"/>
    </source>
</evidence>
<dbReference type="Proteomes" id="UP000729357">
    <property type="component" value="Unassembled WGS sequence"/>
</dbReference>
<evidence type="ECO:0000256" key="4">
    <source>
        <dbReference type="ARBA" id="ARBA00022729"/>
    </source>
</evidence>
<feature type="chain" id="PRO_5040106367" description="alpha-1,2-Mannosidase" evidence="15">
    <location>
        <begin position="32"/>
        <end position="900"/>
    </location>
</feature>
<evidence type="ECO:0000313" key="16">
    <source>
        <dbReference type="EMBL" id="KAG9983794.1"/>
    </source>
</evidence>
<evidence type="ECO:0000256" key="8">
    <source>
        <dbReference type="ARBA" id="ARBA00023295"/>
    </source>
</evidence>
<dbReference type="Pfam" id="PF01532">
    <property type="entry name" value="Glyco_hydro_47"/>
    <property type="match status" value="1"/>
</dbReference>
<evidence type="ECO:0000256" key="13">
    <source>
        <dbReference type="SAM" id="MobiDB-lite"/>
    </source>
</evidence>
<dbReference type="InterPro" id="IPR050749">
    <property type="entry name" value="Glycosyl_Hydrolase_47"/>
</dbReference>
<reference evidence="16" key="2">
    <citation type="submission" date="2021-08" db="EMBL/GenBank/DDBJ databases">
        <authorList>
            <person name="Gostincar C."/>
            <person name="Sun X."/>
            <person name="Song Z."/>
            <person name="Gunde-Cimerman N."/>
        </authorList>
    </citation>
    <scope>NUCLEOTIDE SEQUENCE</scope>
    <source>
        <strain evidence="16">EXF-9298</strain>
    </source>
</reference>
<comment type="catalytic activity">
    <reaction evidence="10">
        <text>N(4)-(alpha-D-Man-(1-&gt;2)-alpha-D-Man-(1-&gt;2)-alpha-D-Man-(1-&gt;3)-[alpha-D-Man-(1-&gt;2)-alpha-D-Man-(1-&gt;3)-[alpha-D-Man-(1-&gt;2)-alpha-D-Man-(1-&gt;6)]-alpha-D-Man-(1-&gt;6)]-beta-D-Man-(1-&gt;4)-beta-D-GlcNAc-(1-&gt;4)-beta-D-GlcNAc)-L-asparaginyl-[protein] (N-glucan mannose isomer 9A1,2,3B1,2,3) + 4 H2O = N(4)-(alpha-D-Man-(1-&gt;3)-[alpha-D-Man-(1-&gt;3)-[alpha-D-Man-(1-&gt;6)]-alpha-D-Man-(1-&gt;6)]-beta-D-Man-(1-&gt;4)-beta-D-GlcNAc-(1-&gt;4)-beta-D-GlcNAc)-L-asparaginyl-[protein] (N-glucan mannose isomer 5A1,2) + 4 beta-D-mannose</text>
        <dbReference type="Rhea" id="RHEA:56008"/>
        <dbReference type="Rhea" id="RHEA-COMP:14356"/>
        <dbReference type="Rhea" id="RHEA-COMP:14367"/>
        <dbReference type="ChEBI" id="CHEBI:15377"/>
        <dbReference type="ChEBI" id="CHEBI:28563"/>
        <dbReference type="ChEBI" id="CHEBI:59087"/>
        <dbReference type="ChEBI" id="CHEBI:139493"/>
        <dbReference type="EC" id="3.2.1.113"/>
    </reaction>
</comment>
<comment type="cofactor">
    <cofactor evidence="1">
        <name>Ca(2+)</name>
        <dbReference type="ChEBI" id="CHEBI:29108"/>
    </cofactor>
</comment>
<keyword evidence="4 15" id="KW-0732">Signal</keyword>
<dbReference type="EMBL" id="JAHFXS010000561">
    <property type="protein sequence ID" value="KAG9983794.1"/>
    <property type="molecule type" value="Genomic_DNA"/>
</dbReference>
<dbReference type="GO" id="GO:0004571">
    <property type="term" value="F:mannosyl-oligosaccharide 1,2-alpha-mannosidase activity"/>
    <property type="evidence" value="ECO:0007669"/>
    <property type="project" value="UniProtKB-EC"/>
</dbReference>
<feature type="non-terminal residue" evidence="16">
    <location>
        <position position="900"/>
    </location>
</feature>
<evidence type="ECO:0000313" key="17">
    <source>
        <dbReference type="Proteomes" id="UP000729357"/>
    </source>
</evidence>
<dbReference type="InterPro" id="IPR001382">
    <property type="entry name" value="Glyco_hydro_47"/>
</dbReference>
<accession>A0A9P8FUZ8</accession>
<dbReference type="PANTHER" id="PTHR11742:SF101">
    <property type="entry name" value="MANNOSYL-OLIGOSACCHARIDE ALPHA-1,2-MANNOSIDASE 1B"/>
    <property type="match status" value="1"/>
</dbReference>
<dbReference type="GO" id="GO:0036503">
    <property type="term" value="P:ERAD pathway"/>
    <property type="evidence" value="ECO:0007669"/>
    <property type="project" value="UniProtKB-ARBA"/>
</dbReference>
<organism evidence="16 17">
    <name type="scientific">Aureobasidium melanogenum</name>
    <name type="common">Aureobasidium pullulans var. melanogenum</name>
    <dbReference type="NCBI Taxonomy" id="46634"/>
    <lineage>
        <taxon>Eukaryota</taxon>
        <taxon>Fungi</taxon>
        <taxon>Dikarya</taxon>
        <taxon>Ascomycota</taxon>
        <taxon>Pezizomycotina</taxon>
        <taxon>Dothideomycetes</taxon>
        <taxon>Dothideomycetidae</taxon>
        <taxon>Dothideales</taxon>
        <taxon>Saccotheciaceae</taxon>
        <taxon>Aureobasidium</taxon>
    </lineage>
</organism>
<dbReference type="FunFam" id="1.50.10.10:FF:000047">
    <property type="entry name" value="Mannosyl-oligosaccharide alpha-1,2-mannosidase"/>
    <property type="match status" value="1"/>
</dbReference>
<evidence type="ECO:0000256" key="14">
    <source>
        <dbReference type="SAM" id="Phobius"/>
    </source>
</evidence>
<evidence type="ECO:0000256" key="9">
    <source>
        <dbReference type="ARBA" id="ARBA00047669"/>
    </source>
</evidence>
<comment type="catalytic activity">
    <reaction evidence="9">
        <text>N(4)-(alpha-D-Man-(1-&gt;2)-alpha-D-Man-(1-&gt;2)-alpha-D-Man-(1-&gt;3)-[alpha-D-Man-(1-&gt;3)-[alpha-D-Man-(1-&gt;2)-alpha-D-Man-(1-&gt;6)]-alpha-D-Man-(1-&gt;6)]-beta-D-Man-(1-&gt;4)-beta-D-GlcNAc-(1-&gt;4)-beta-D-GlcNAc)-L-asparaginyl-[protein] (N-glucan mannose isomer 8A1,2,3B1,3) + 3 H2O = N(4)-(alpha-D-Man-(1-&gt;3)-[alpha-D-Man-(1-&gt;3)-[alpha-D-Man-(1-&gt;6)]-alpha-D-Man-(1-&gt;6)]-beta-D-Man-(1-&gt;4)-beta-D-GlcNAc-(1-&gt;4)-beta-D-GlcNAc)-L-asparaginyl-[protein] (N-glucan mannose isomer 5A1,2) + 3 beta-D-mannose</text>
        <dbReference type="Rhea" id="RHEA:56028"/>
        <dbReference type="Rhea" id="RHEA-COMP:14358"/>
        <dbReference type="Rhea" id="RHEA-COMP:14367"/>
        <dbReference type="ChEBI" id="CHEBI:15377"/>
        <dbReference type="ChEBI" id="CHEBI:28563"/>
        <dbReference type="ChEBI" id="CHEBI:59087"/>
        <dbReference type="ChEBI" id="CHEBI:60628"/>
        <dbReference type="EC" id="3.2.1.113"/>
    </reaction>
</comment>
<evidence type="ECO:0000256" key="7">
    <source>
        <dbReference type="ARBA" id="ARBA00023180"/>
    </source>
</evidence>
<evidence type="ECO:0000256" key="12">
    <source>
        <dbReference type="RuleBase" id="RU361193"/>
    </source>
</evidence>
<feature type="signal peptide" evidence="15">
    <location>
        <begin position="1"/>
        <end position="31"/>
    </location>
</feature>
<feature type="active site" description="Proton donor" evidence="11">
    <location>
        <position position="487"/>
    </location>
</feature>
<feature type="transmembrane region" description="Helical" evidence="14">
    <location>
        <begin position="360"/>
        <end position="381"/>
    </location>
</feature>
<evidence type="ECO:0000256" key="5">
    <source>
        <dbReference type="ARBA" id="ARBA00022801"/>
    </source>
</evidence>
<dbReference type="AlphaFoldDB" id="A0A9P8FUZ8"/>
<keyword evidence="8 12" id="KW-0326">Glycosidase</keyword>
<dbReference type="PANTHER" id="PTHR11742">
    <property type="entry name" value="MANNOSYL-OLIGOSACCHARIDE ALPHA-1,2-MANNOSIDASE-RELATED"/>
    <property type="match status" value="1"/>
</dbReference>
<dbReference type="GO" id="GO:0005975">
    <property type="term" value="P:carbohydrate metabolic process"/>
    <property type="evidence" value="ECO:0007669"/>
    <property type="project" value="InterPro"/>
</dbReference>
<keyword evidence="14" id="KW-0472">Membrane</keyword>
<keyword evidence="14" id="KW-1133">Transmembrane helix</keyword>
<dbReference type="GO" id="GO:0005783">
    <property type="term" value="C:endoplasmic reticulum"/>
    <property type="evidence" value="ECO:0007669"/>
    <property type="project" value="TreeGrafter"/>
</dbReference>
<keyword evidence="14" id="KW-0812">Transmembrane</keyword>
<protein>
    <recommendedName>
        <fullName evidence="12">alpha-1,2-Mannosidase</fullName>
        <ecNumber evidence="12">3.2.1.-</ecNumber>
    </recommendedName>
</protein>
<evidence type="ECO:0000256" key="10">
    <source>
        <dbReference type="ARBA" id="ARBA00048605"/>
    </source>
</evidence>
<dbReference type="GO" id="GO:0005509">
    <property type="term" value="F:calcium ion binding"/>
    <property type="evidence" value="ECO:0007669"/>
    <property type="project" value="InterPro"/>
</dbReference>
<feature type="compositionally biased region" description="Basic residues" evidence="13">
    <location>
        <begin position="856"/>
        <end position="868"/>
    </location>
</feature>
<feature type="active site" evidence="11">
    <location>
        <position position="632"/>
    </location>
</feature>
<evidence type="ECO:0000256" key="2">
    <source>
        <dbReference type="ARBA" id="ARBA00004922"/>
    </source>
</evidence>
<evidence type="ECO:0000256" key="3">
    <source>
        <dbReference type="ARBA" id="ARBA00007658"/>
    </source>
</evidence>